<dbReference type="SMART" id="SM00490">
    <property type="entry name" value="HELICc"/>
    <property type="match status" value="1"/>
</dbReference>
<dbReference type="Pfam" id="PF00271">
    <property type="entry name" value="Helicase_C"/>
    <property type="match status" value="1"/>
</dbReference>
<dbReference type="EMBL" id="JARJCW010000008">
    <property type="protein sequence ID" value="KAJ7221482.1"/>
    <property type="molecule type" value="Genomic_DNA"/>
</dbReference>
<dbReference type="Proteomes" id="UP001219525">
    <property type="component" value="Unassembled WGS sequence"/>
</dbReference>
<dbReference type="PROSITE" id="PS51194">
    <property type="entry name" value="HELICASE_CTER"/>
    <property type="match status" value="1"/>
</dbReference>
<feature type="domain" description="Helicase ATP-binding" evidence="12">
    <location>
        <begin position="55"/>
        <end position="218"/>
    </location>
</feature>
<keyword evidence="15" id="KW-1185">Reference proteome</keyword>
<dbReference type="SUPFAM" id="SSF52540">
    <property type="entry name" value="P-loop containing nucleoside triphosphate hydrolases"/>
    <property type="match status" value="1"/>
</dbReference>
<dbReference type="Pfam" id="PF16124">
    <property type="entry name" value="RecQ_Zn_bind"/>
    <property type="match status" value="1"/>
</dbReference>
<keyword evidence="3 11" id="KW-0547">Nucleotide-binding</keyword>
<evidence type="ECO:0000256" key="7">
    <source>
        <dbReference type="ARBA" id="ARBA00023125"/>
    </source>
</evidence>
<dbReference type="InterPro" id="IPR018982">
    <property type="entry name" value="RQC_domain"/>
</dbReference>
<dbReference type="GO" id="GO:0009378">
    <property type="term" value="F:four-way junction helicase activity"/>
    <property type="evidence" value="ECO:0007669"/>
    <property type="project" value="TreeGrafter"/>
</dbReference>
<comment type="similarity">
    <text evidence="2 11">Belongs to the helicase family. RecQ subfamily.</text>
</comment>
<dbReference type="PROSITE" id="PS51192">
    <property type="entry name" value="HELICASE_ATP_BIND_1"/>
    <property type="match status" value="1"/>
</dbReference>
<evidence type="ECO:0000256" key="10">
    <source>
        <dbReference type="ARBA" id="ARBA00034617"/>
    </source>
</evidence>
<dbReference type="PANTHER" id="PTHR13710:SF153">
    <property type="entry name" value="RECQ-LIKE DNA HELICASE BLM"/>
    <property type="match status" value="1"/>
</dbReference>
<dbReference type="InterPro" id="IPR027417">
    <property type="entry name" value="P-loop_NTPase"/>
</dbReference>
<dbReference type="SMART" id="SM00487">
    <property type="entry name" value="DEXDc"/>
    <property type="match status" value="1"/>
</dbReference>
<dbReference type="InterPro" id="IPR032284">
    <property type="entry name" value="RecQ_Zn-bd"/>
</dbReference>
<dbReference type="GO" id="GO:0005524">
    <property type="term" value="F:ATP binding"/>
    <property type="evidence" value="ECO:0007669"/>
    <property type="project" value="UniProtKB-KW"/>
</dbReference>
<dbReference type="GO" id="GO:0016787">
    <property type="term" value="F:hydrolase activity"/>
    <property type="evidence" value="ECO:0007669"/>
    <property type="project" value="UniProtKB-KW"/>
</dbReference>
<dbReference type="Pfam" id="PF00270">
    <property type="entry name" value="DEAD"/>
    <property type="match status" value="1"/>
</dbReference>
<evidence type="ECO:0000259" key="12">
    <source>
        <dbReference type="PROSITE" id="PS51192"/>
    </source>
</evidence>
<dbReference type="AlphaFoldDB" id="A0AAD6VVB6"/>
<dbReference type="NCBIfam" id="TIGR00614">
    <property type="entry name" value="recQ_fam"/>
    <property type="match status" value="1"/>
</dbReference>
<organism evidence="14 15">
    <name type="scientific">Mycena pura</name>
    <dbReference type="NCBI Taxonomy" id="153505"/>
    <lineage>
        <taxon>Eukaryota</taxon>
        <taxon>Fungi</taxon>
        <taxon>Dikarya</taxon>
        <taxon>Basidiomycota</taxon>
        <taxon>Agaricomycotina</taxon>
        <taxon>Agaricomycetes</taxon>
        <taxon>Agaricomycetidae</taxon>
        <taxon>Agaricales</taxon>
        <taxon>Marasmiineae</taxon>
        <taxon>Mycenaceae</taxon>
        <taxon>Mycena</taxon>
    </lineage>
</organism>
<evidence type="ECO:0000313" key="15">
    <source>
        <dbReference type="Proteomes" id="UP001219525"/>
    </source>
</evidence>
<dbReference type="InterPro" id="IPR036390">
    <property type="entry name" value="WH_DNA-bd_sf"/>
</dbReference>
<evidence type="ECO:0000256" key="4">
    <source>
        <dbReference type="ARBA" id="ARBA00022801"/>
    </source>
</evidence>
<dbReference type="InterPro" id="IPR036388">
    <property type="entry name" value="WH-like_DNA-bd_sf"/>
</dbReference>
<dbReference type="Pfam" id="PF09382">
    <property type="entry name" value="RQC"/>
    <property type="match status" value="1"/>
</dbReference>
<dbReference type="SUPFAM" id="SSF46785">
    <property type="entry name" value="Winged helix' DNA-binding domain"/>
    <property type="match status" value="1"/>
</dbReference>
<dbReference type="FunFam" id="3.40.50.300:FF:001456">
    <property type="entry name" value="ATP-dependent DNA helicase"/>
    <property type="match status" value="1"/>
</dbReference>
<dbReference type="Gene3D" id="1.10.10.10">
    <property type="entry name" value="Winged helix-like DNA-binding domain superfamily/Winged helix DNA-binding domain"/>
    <property type="match status" value="1"/>
</dbReference>
<evidence type="ECO:0000256" key="5">
    <source>
        <dbReference type="ARBA" id="ARBA00022806"/>
    </source>
</evidence>
<dbReference type="FunFam" id="3.40.50.300:FF:001389">
    <property type="entry name" value="ATP-dependent DNA helicase RecQ"/>
    <property type="match status" value="1"/>
</dbReference>
<proteinExistence type="inferred from homology"/>
<keyword evidence="5 11" id="KW-0347">Helicase</keyword>
<sequence length="559" mass="62971">MWVDIPDSEEPLWEPPDDETLENAEVLDAVNARYGGVLERVFGLKSFRPNQAQAISKTMDGQDVLVLMPTGSGKSLCYQLPAVVESESENKITIVISPLLALINDQVQALTAKGIYAETDLTHDMLAGKRPALVYMTPEKLAYASTLHHFYQARALARFAVDEAHCISIWGAEFRETYRKLDVLRRDFPGVPIMALTSTATSKNLADIINHLGLRSPHEIRQSLNRQNLTYAILQKRPHEALKDIVKFITNKGLLSRSGIIYRTKRRQCENLAKLLRKRGIAAAAYHGGMPTAKRNLVQSKWMRGQYRVIVATIAFGMGVDKADVRYVVHFDLPRSIENYYQETGRAGRDGKPAECILYYSYRDLKGILDLAQKDNSSVASYLAVRRSTMEMVQYCEEKAQCRRRLLLAHFGENLTEDRCDTSSCCTNCANAKLCVTKDMACEARAAVALFRSLMGEGNITVNQLISVFRALKNVDTRKNGRNKKALYGAGKHLSQERAELLFDQLLYRRVFEEIKIATVISRYGAYYLKVVSFLNLPVRHNADTQLRTVVGSESRRAS</sequence>
<evidence type="ECO:0000259" key="13">
    <source>
        <dbReference type="PROSITE" id="PS51194"/>
    </source>
</evidence>
<dbReference type="InterPro" id="IPR004589">
    <property type="entry name" value="DNA_helicase_ATP-dep_RecQ"/>
</dbReference>
<dbReference type="InterPro" id="IPR001650">
    <property type="entry name" value="Helicase_C-like"/>
</dbReference>
<name>A0AAD6VVB6_9AGAR</name>
<comment type="caution">
    <text evidence="14">The sequence shown here is derived from an EMBL/GenBank/DDBJ whole genome shotgun (WGS) entry which is preliminary data.</text>
</comment>
<dbReference type="PANTHER" id="PTHR13710">
    <property type="entry name" value="DNA HELICASE RECQ FAMILY MEMBER"/>
    <property type="match status" value="1"/>
</dbReference>
<comment type="catalytic activity">
    <reaction evidence="10 11">
        <text>Couples ATP hydrolysis with the unwinding of duplex DNA by translocating in the 3'-5' direction.</text>
        <dbReference type="EC" id="5.6.2.4"/>
    </reaction>
</comment>
<evidence type="ECO:0000313" key="14">
    <source>
        <dbReference type="EMBL" id="KAJ7221482.1"/>
    </source>
</evidence>
<dbReference type="GO" id="GO:0043138">
    <property type="term" value="F:3'-5' DNA helicase activity"/>
    <property type="evidence" value="ECO:0007669"/>
    <property type="project" value="UniProtKB-EC"/>
</dbReference>
<dbReference type="GO" id="GO:0003677">
    <property type="term" value="F:DNA binding"/>
    <property type="evidence" value="ECO:0007669"/>
    <property type="project" value="UniProtKB-KW"/>
</dbReference>
<dbReference type="InterPro" id="IPR011545">
    <property type="entry name" value="DEAD/DEAH_box_helicase_dom"/>
</dbReference>
<evidence type="ECO:0000256" key="1">
    <source>
        <dbReference type="ARBA" id="ARBA00004123"/>
    </source>
</evidence>
<dbReference type="InterPro" id="IPR014001">
    <property type="entry name" value="Helicase_ATP-bd"/>
</dbReference>
<dbReference type="GO" id="GO:0005634">
    <property type="term" value="C:nucleus"/>
    <property type="evidence" value="ECO:0007669"/>
    <property type="project" value="UniProtKB-SubCell"/>
</dbReference>
<evidence type="ECO:0000256" key="11">
    <source>
        <dbReference type="RuleBase" id="RU364117"/>
    </source>
</evidence>
<evidence type="ECO:0000256" key="6">
    <source>
        <dbReference type="ARBA" id="ARBA00022840"/>
    </source>
</evidence>
<evidence type="ECO:0000256" key="2">
    <source>
        <dbReference type="ARBA" id="ARBA00005446"/>
    </source>
</evidence>
<feature type="domain" description="Helicase C-terminal" evidence="13">
    <location>
        <begin position="241"/>
        <end position="391"/>
    </location>
</feature>
<keyword evidence="6 11" id="KW-0067">ATP-binding</keyword>
<accession>A0AAD6VVB6</accession>
<protein>
    <recommendedName>
        <fullName evidence="11">ATP-dependent DNA helicase</fullName>
        <ecNumber evidence="11">5.6.2.4</ecNumber>
    </recommendedName>
</protein>
<dbReference type="GO" id="GO:0006260">
    <property type="term" value="P:DNA replication"/>
    <property type="evidence" value="ECO:0007669"/>
    <property type="project" value="InterPro"/>
</dbReference>
<comment type="catalytic activity">
    <reaction evidence="11">
        <text>ATP + H2O = ADP + phosphate + H(+)</text>
        <dbReference type="Rhea" id="RHEA:13065"/>
        <dbReference type="ChEBI" id="CHEBI:15377"/>
        <dbReference type="ChEBI" id="CHEBI:15378"/>
        <dbReference type="ChEBI" id="CHEBI:30616"/>
        <dbReference type="ChEBI" id="CHEBI:43474"/>
        <dbReference type="ChEBI" id="CHEBI:456216"/>
    </reaction>
</comment>
<dbReference type="CDD" id="cd18794">
    <property type="entry name" value="SF2_C_RecQ"/>
    <property type="match status" value="1"/>
</dbReference>
<keyword evidence="4 11" id="KW-0378">Hydrolase</keyword>
<dbReference type="GO" id="GO:0005694">
    <property type="term" value="C:chromosome"/>
    <property type="evidence" value="ECO:0007669"/>
    <property type="project" value="TreeGrafter"/>
</dbReference>
<keyword evidence="9 11" id="KW-0539">Nucleus</keyword>
<dbReference type="EC" id="5.6.2.4" evidence="11"/>
<gene>
    <name evidence="14" type="ORF">GGX14DRAFT_353718</name>
</gene>
<evidence type="ECO:0000256" key="9">
    <source>
        <dbReference type="ARBA" id="ARBA00023242"/>
    </source>
</evidence>
<keyword evidence="8" id="KW-0413">Isomerase</keyword>
<dbReference type="GO" id="GO:0005737">
    <property type="term" value="C:cytoplasm"/>
    <property type="evidence" value="ECO:0007669"/>
    <property type="project" value="TreeGrafter"/>
</dbReference>
<reference evidence="14" key="1">
    <citation type="submission" date="2023-03" db="EMBL/GenBank/DDBJ databases">
        <title>Massive genome expansion in bonnet fungi (Mycena s.s.) driven by repeated elements and novel gene families across ecological guilds.</title>
        <authorList>
            <consortium name="Lawrence Berkeley National Laboratory"/>
            <person name="Harder C.B."/>
            <person name="Miyauchi S."/>
            <person name="Viragh M."/>
            <person name="Kuo A."/>
            <person name="Thoen E."/>
            <person name="Andreopoulos B."/>
            <person name="Lu D."/>
            <person name="Skrede I."/>
            <person name="Drula E."/>
            <person name="Henrissat B."/>
            <person name="Morin E."/>
            <person name="Kohler A."/>
            <person name="Barry K."/>
            <person name="LaButti K."/>
            <person name="Morin E."/>
            <person name="Salamov A."/>
            <person name="Lipzen A."/>
            <person name="Mereny Z."/>
            <person name="Hegedus B."/>
            <person name="Baldrian P."/>
            <person name="Stursova M."/>
            <person name="Weitz H."/>
            <person name="Taylor A."/>
            <person name="Grigoriev I.V."/>
            <person name="Nagy L.G."/>
            <person name="Martin F."/>
            <person name="Kauserud H."/>
        </authorList>
    </citation>
    <scope>NUCLEOTIDE SEQUENCE</scope>
    <source>
        <strain evidence="14">9144</strain>
    </source>
</reference>
<dbReference type="GO" id="GO:0000724">
    <property type="term" value="P:double-strand break repair via homologous recombination"/>
    <property type="evidence" value="ECO:0007669"/>
    <property type="project" value="TreeGrafter"/>
</dbReference>
<evidence type="ECO:0000256" key="8">
    <source>
        <dbReference type="ARBA" id="ARBA00023235"/>
    </source>
</evidence>
<comment type="subcellular location">
    <subcellularLocation>
        <location evidence="1 11">Nucleus</location>
    </subcellularLocation>
</comment>
<dbReference type="CDD" id="cd17920">
    <property type="entry name" value="DEXHc_RecQ"/>
    <property type="match status" value="1"/>
</dbReference>
<evidence type="ECO:0000256" key="3">
    <source>
        <dbReference type="ARBA" id="ARBA00022741"/>
    </source>
</evidence>
<keyword evidence="7" id="KW-0238">DNA-binding</keyword>
<dbReference type="Gene3D" id="3.40.50.300">
    <property type="entry name" value="P-loop containing nucleotide triphosphate hydrolases"/>
    <property type="match status" value="2"/>
</dbReference>